<dbReference type="EMBL" id="KN847318">
    <property type="protein sequence ID" value="KIW58485.1"/>
    <property type="molecule type" value="Genomic_DNA"/>
</dbReference>
<protein>
    <submittedName>
        <fullName evidence="3">Uncharacterized protein</fullName>
    </submittedName>
</protein>
<dbReference type="HOGENOM" id="CLU_1315263_0_0_1"/>
<reference evidence="3 4" key="1">
    <citation type="submission" date="2015-01" db="EMBL/GenBank/DDBJ databases">
        <title>The Genome Sequence of Exophiala xenobiotica CBS118157.</title>
        <authorList>
            <consortium name="The Broad Institute Genomics Platform"/>
            <person name="Cuomo C."/>
            <person name="de Hoog S."/>
            <person name="Gorbushina A."/>
            <person name="Stielow B."/>
            <person name="Teixiera M."/>
            <person name="Abouelleil A."/>
            <person name="Chapman S.B."/>
            <person name="Priest M."/>
            <person name="Young S.K."/>
            <person name="Wortman J."/>
            <person name="Nusbaum C."/>
            <person name="Birren B."/>
        </authorList>
    </citation>
    <scope>NUCLEOTIDE SEQUENCE [LARGE SCALE GENOMIC DNA]</scope>
    <source>
        <strain evidence="3 4">CBS 118157</strain>
    </source>
</reference>
<dbReference type="RefSeq" id="XP_013319069.1">
    <property type="nucleotide sequence ID" value="XM_013463615.1"/>
</dbReference>
<feature type="transmembrane region" description="Helical" evidence="2">
    <location>
        <begin position="31"/>
        <end position="54"/>
    </location>
</feature>
<dbReference type="Proteomes" id="UP000054342">
    <property type="component" value="Unassembled WGS sequence"/>
</dbReference>
<feature type="region of interest" description="Disordered" evidence="1">
    <location>
        <begin position="1"/>
        <end position="21"/>
    </location>
</feature>
<organism evidence="3 4">
    <name type="scientific">Exophiala xenobiotica</name>
    <dbReference type="NCBI Taxonomy" id="348802"/>
    <lineage>
        <taxon>Eukaryota</taxon>
        <taxon>Fungi</taxon>
        <taxon>Dikarya</taxon>
        <taxon>Ascomycota</taxon>
        <taxon>Pezizomycotina</taxon>
        <taxon>Eurotiomycetes</taxon>
        <taxon>Chaetothyriomycetidae</taxon>
        <taxon>Chaetothyriales</taxon>
        <taxon>Herpotrichiellaceae</taxon>
        <taxon>Exophiala</taxon>
    </lineage>
</organism>
<evidence type="ECO:0000313" key="3">
    <source>
        <dbReference type="EMBL" id="KIW58485.1"/>
    </source>
</evidence>
<evidence type="ECO:0000256" key="2">
    <source>
        <dbReference type="SAM" id="Phobius"/>
    </source>
</evidence>
<gene>
    <name evidence="3" type="ORF">PV05_02997</name>
</gene>
<evidence type="ECO:0000256" key="1">
    <source>
        <dbReference type="SAM" id="MobiDB-lite"/>
    </source>
</evidence>
<keyword evidence="2" id="KW-0812">Transmembrane</keyword>
<dbReference type="GeneID" id="25324905"/>
<feature type="transmembrane region" description="Helical" evidence="2">
    <location>
        <begin position="104"/>
        <end position="121"/>
    </location>
</feature>
<sequence length="209" mass="23881">MPKPIDNAGEDEPPALPFRTGGPLRRNQEYLIFYFLTISSVGLEIASACLGSLYGAQSHYFIATVSPFLATHWMAFLQTCWLMATASRTTIPDRIAYLNLACRFQRLCAPTALIGMVTWAVGYRFRHKASSQAYWIIWLVVWISETVMCIMNVYNNINWESDLLYQIAPEYPQGNYWLGVFGIRSLCQAEYTNPKDEGLELKENLNREV</sequence>
<feature type="transmembrane region" description="Helical" evidence="2">
    <location>
        <begin position="133"/>
        <end position="154"/>
    </location>
</feature>
<accession>A0A0D2EUP5</accession>
<keyword evidence="2" id="KW-1133">Transmembrane helix</keyword>
<dbReference type="OrthoDB" id="4143071at2759"/>
<name>A0A0D2EUP5_9EURO</name>
<keyword evidence="4" id="KW-1185">Reference proteome</keyword>
<feature type="transmembrane region" description="Helical" evidence="2">
    <location>
        <begin position="60"/>
        <end position="84"/>
    </location>
</feature>
<dbReference type="AlphaFoldDB" id="A0A0D2EUP5"/>
<keyword evidence="2" id="KW-0472">Membrane</keyword>
<proteinExistence type="predicted"/>
<evidence type="ECO:0000313" key="4">
    <source>
        <dbReference type="Proteomes" id="UP000054342"/>
    </source>
</evidence>